<dbReference type="EMBL" id="CAJNNW010029444">
    <property type="protein sequence ID" value="CAE8700283.1"/>
    <property type="molecule type" value="Genomic_DNA"/>
</dbReference>
<protein>
    <submittedName>
        <fullName evidence="1">Uncharacterized protein</fullName>
    </submittedName>
</protein>
<dbReference type="Proteomes" id="UP000626109">
    <property type="component" value="Unassembled WGS sequence"/>
</dbReference>
<proteinExistence type="predicted"/>
<name>A0A813K917_POLGL</name>
<evidence type="ECO:0000313" key="1">
    <source>
        <dbReference type="EMBL" id="CAE8700283.1"/>
    </source>
</evidence>
<dbReference type="AlphaFoldDB" id="A0A813K917"/>
<organism evidence="1 2">
    <name type="scientific">Polarella glacialis</name>
    <name type="common">Dinoflagellate</name>
    <dbReference type="NCBI Taxonomy" id="89957"/>
    <lineage>
        <taxon>Eukaryota</taxon>
        <taxon>Sar</taxon>
        <taxon>Alveolata</taxon>
        <taxon>Dinophyceae</taxon>
        <taxon>Suessiales</taxon>
        <taxon>Suessiaceae</taxon>
        <taxon>Polarella</taxon>
    </lineage>
</organism>
<evidence type="ECO:0000313" key="2">
    <source>
        <dbReference type="Proteomes" id="UP000626109"/>
    </source>
</evidence>
<reference evidence="1" key="1">
    <citation type="submission" date="2021-02" db="EMBL/GenBank/DDBJ databases">
        <authorList>
            <person name="Dougan E. K."/>
            <person name="Rhodes N."/>
            <person name="Thang M."/>
            <person name="Chan C."/>
        </authorList>
    </citation>
    <scope>NUCLEOTIDE SEQUENCE</scope>
</reference>
<comment type="caution">
    <text evidence="1">The sequence shown here is derived from an EMBL/GenBank/DDBJ whole genome shotgun (WGS) entry which is preliminary data.</text>
</comment>
<sequence>MVCVASAWQLQPGVPPTDPAACTLARRAPLRSSMSALITVSSTKISLLTVIVNNKNSSKTSSKQQKIKLIEEKCYWNQPYCSGPAPSSVGTTGGMWIPESACSTGCGGAALTEWRPSWCCCCCRRRRRRCCCYCWCYCC</sequence>
<accession>A0A813K917</accession>
<gene>
    <name evidence="1" type="ORF">PGLA2088_LOCUS31541</name>
</gene>